<keyword evidence="5" id="KW-1185">Reference proteome</keyword>
<dbReference type="PANTHER" id="PTHR12901:SF10">
    <property type="entry name" value="COENZYME Q-BINDING PROTEIN COQ10, MITOCHONDRIAL"/>
    <property type="match status" value="1"/>
</dbReference>
<evidence type="ECO:0000313" key="5">
    <source>
        <dbReference type="Proteomes" id="UP001597380"/>
    </source>
</evidence>
<dbReference type="InterPro" id="IPR005031">
    <property type="entry name" value="COQ10_START"/>
</dbReference>
<reference evidence="5" key="1">
    <citation type="journal article" date="2019" name="Int. J. Syst. Evol. Microbiol.">
        <title>The Global Catalogue of Microorganisms (GCM) 10K type strain sequencing project: providing services to taxonomists for standard genome sequencing and annotation.</title>
        <authorList>
            <consortium name="The Broad Institute Genomics Platform"/>
            <consortium name="The Broad Institute Genome Sequencing Center for Infectious Disease"/>
            <person name="Wu L."/>
            <person name="Ma J."/>
        </authorList>
    </citation>
    <scope>NUCLEOTIDE SEQUENCE [LARGE SCALE GENOMIC DNA]</scope>
    <source>
        <strain evidence="5">CGMCC 1.10992</strain>
    </source>
</reference>
<accession>A0ABW4XJI3</accession>
<evidence type="ECO:0000259" key="3">
    <source>
        <dbReference type="Pfam" id="PF03364"/>
    </source>
</evidence>
<dbReference type="Gene3D" id="3.30.530.20">
    <property type="match status" value="1"/>
</dbReference>
<keyword evidence="2" id="KW-1277">Toxin-antitoxin system</keyword>
<dbReference type="Proteomes" id="UP001597380">
    <property type="component" value="Unassembled WGS sequence"/>
</dbReference>
<dbReference type="EMBL" id="JBHUHT010000007">
    <property type="protein sequence ID" value="MFD2094900.1"/>
    <property type="molecule type" value="Genomic_DNA"/>
</dbReference>
<dbReference type="CDD" id="cd07813">
    <property type="entry name" value="COQ10p_like"/>
    <property type="match status" value="1"/>
</dbReference>
<evidence type="ECO:0000313" key="4">
    <source>
        <dbReference type="EMBL" id="MFD2094900.1"/>
    </source>
</evidence>
<comment type="caution">
    <text evidence="4">The sequence shown here is derived from an EMBL/GenBank/DDBJ whole genome shotgun (WGS) entry which is preliminary data.</text>
</comment>
<dbReference type="InterPro" id="IPR044996">
    <property type="entry name" value="COQ10-like"/>
</dbReference>
<dbReference type="SUPFAM" id="SSF55961">
    <property type="entry name" value="Bet v1-like"/>
    <property type="match status" value="1"/>
</dbReference>
<proteinExistence type="inferred from homology"/>
<dbReference type="PANTHER" id="PTHR12901">
    <property type="entry name" value="SPERM PROTEIN HOMOLOG"/>
    <property type="match status" value="1"/>
</dbReference>
<sequence length="144" mass="15980">MPQIQRSALVSYSASQMYLLVNDVEAYAHFLPGCGGAKVHQATDKEMLASVQIVKAGINKWFTTRNQLSDGQRIEMQLVEGPFRSLIGNWHFTELDEAACKISLSLEFEFSGKLVELAFGKVFNQVASNMVDAFVARAKEVYGV</sequence>
<evidence type="ECO:0000256" key="1">
    <source>
        <dbReference type="ARBA" id="ARBA00008918"/>
    </source>
</evidence>
<dbReference type="InterPro" id="IPR023393">
    <property type="entry name" value="START-like_dom_sf"/>
</dbReference>
<feature type="domain" description="Coenzyme Q-binding protein COQ10 START" evidence="3">
    <location>
        <begin position="10"/>
        <end position="134"/>
    </location>
</feature>
<dbReference type="RefSeq" id="WP_345338097.1">
    <property type="nucleotide sequence ID" value="NZ_BAABLI010000004.1"/>
</dbReference>
<comment type="similarity">
    <text evidence="1">Belongs to the ribosome association toxin RatA family.</text>
</comment>
<gene>
    <name evidence="4" type="ORF">ACFSJ3_02820</name>
</gene>
<dbReference type="Pfam" id="PF03364">
    <property type="entry name" value="Polyketide_cyc"/>
    <property type="match status" value="1"/>
</dbReference>
<name>A0ABW4XJI3_9GAMM</name>
<organism evidence="4 5">
    <name type="scientific">Corallincola platygyrae</name>
    <dbReference type="NCBI Taxonomy" id="1193278"/>
    <lineage>
        <taxon>Bacteria</taxon>
        <taxon>Pseudomonadati</taxon>
        <taxon>Pseudomonadota</taxon>
        <taxon>Gammaproteobacteria</taxon>
        <taxon>Alteromonadales</taxon>
        <taxon>Psychromonadaceae</taxon>
        <taxon>Corallincola</taxon>
    </lineage>
</organism>
<protein>
    <submittedName>
        <fullName evidence="4">SRPBCC family protein</fullName>
    </submittedName>
</protein>
<evidence type="ECO:0000256" key="2">
    <source>
        <dbReference type="ARBA" id="ARBA00022649"/>
    </source>
</evidence>